<keyword evidence="2" id="KW-1185">Reference proteome</keyword>
<reference evidence="2" key="1">
    <citation type="submission" date="2016-10" db="EMBL/GenBank/DDBJ databases">
        <authorList>
            <person name="Varghese N."/>
            <person name="Submissions S."/>
        </authorList>
    </citation>
    <scope>NUCLEOTIDE SEQUENCE [LARGE SCALE GENOMIC DNA]</scope>
    <source>
        <strain evidence="2">DSM 17298</strain>
    </source>
</reference>
<protein>
    <recommendedName>
        <fullName evidence="3">SprT-like family protein</fullName>
    </recommendedName>
</protein>
<proteinExistence type="predicted"/>
<name>A0A1H5XQN5_9BACT</name>
<gene>
    <name evidence="1" type="ORF">SAMN03080598_02622</name>
</gene>
<dbReference type="EMBL" id="FNVR01000015">
    <property type="protein sequence ID" value="SEG14109.1"/>
    <property type="molecule type" value="Genomic_DNA"/>
</dbReference>
<sequence length="422" mass="48763">MPPLKYRKLTRFGFLGFLVLLITMNLLLTSCVEEPEAPKIEVNENAQIAQVKSWFEKNKTKLRLPERGSNFRSESQELILPFFEKEPDWDKFHHYYFPDGREVFEVSLKNEQIFFPWPESKKESKEKIRSRVIQNILFVKHPTINRYDPLIARYYPEENSKRNFKEINYQMIDQKWSGIVDIFTYDEHYFIGFEIEKGQILNSRKVEQIADGNRKSINSENKDYKCSVVTTTTDWYQITYVLETNTWYVEALSPTSSTSYSCPMDYGIDNTTSGGNYTCGGDGLQWYSSSTGTSSYDPPDVPLPILKILISISDENPCIKNAAQNAVSADFANEITSLINGIFQENEDYRLEIESFDLDDNTLDGIHFFSGSSNNSYGTFSIVINSTLENSSKEYITATIFHEFLHAYLGYLNLDNFLSESQ</sequence>
<dbReference type="STRING" id="1120964.GCA_001313265_05377"/>
<evidence type="ECO:0008006" key="3">
    <source>
        <dbReference type="Google" id="ProtNLM"/>
    </source>
</evidence>
<organism evidence="1 2">
    <name type="scientific">Algoriphagus boritolerans DSM 17298 = JCM 18970</name>
    <dbReference type="NCBI Taxonomy" id="1120964"/>
    <lineage>
        <taxon>Bacteria</taxon>
        <taxon>Pseudomonadati</taxon>
        <taxon>Bacteroidota</taxon>
        <taxon>Cytophagia</taxon>
        <taxon>Cytophagales</taxon>
        <taxon>Cyclobacteriaceae</taxon>
        <taxon>Algoriphagus</taxon>
    </lineage>
</organism>
<accession>A0A1H5XQN5</accession>
<dbReference type="PROSITE" id="PS51257">
    <property type="entry name" value="PROKAR_LIPOPROTEIN"/>
    <property type="match status" value="1"/>
</dbReference>
<dbReference type="Proteomes" id="UP000236736">
    <property type="component" value="Unassembled WGS sequence"/>
</dbReference>
<dbReference type="AlphaFoldDB" id="A0A1H5XQN5"/>
<evidence type="ECO:0000313" key="2">
    <source>
        <dbReference type="Proteomes" id="UP000236736"/>
    </source>
</evidence>
<evidence type="ECO:0000313" key="1">
    <source>
        <dbReference type="EMBL" id="SEG14109.1"/>
    </source>
</evidence>